<dbReference type="Proteomes" id="UP000499080">
    <property type="component" value="Unassembled WGS sequence"/>
</dbReference>
<accession>A0A4Y2LPU0</accession>
<dbReference type="EMBL" id="BGPR01006107">
    <property type="protein sequence ID" value="GBN16120.1"/>
    <property type="molecule type" value="Genomic_DNA"/>
</dbReference>
<organism evidence="1 2">
    <name type="scientific">Araneus ventricosus</name>
    <name type="common">Orbweaver spider</name>
    <name type="synonym">Epeira ventricosa</name>
    <dbReference type="NCBI Taxonomy" id="182803"/>
    <lineage>
        <taxon>Eukaryota</taxon>
        <taxon>Metazoa</taxon>
        <taxon>Ecdysozoa</taxon>
        <taxon>Arthropoda</taxon>
        <taxon>Chelicerata</taxon>
        <taxon>Arachnida</taxon>
        <taxon>Araneae</taxon>
        <taxon>Araneomorphae</taxon>
        <taxon>Entelegynae</taxon>
        <taxon>Araneoidea</taxon>
        <taxon>Araneidae</taxon>
        <taxon>Araneus</taxon>
    </lineage>
</organism>
<evidence type="ECO:0000313" key="2">
    <source>
        <dbReference type="Proteomes" id="UP000499080"/>
    </source>
</evidence>
<gene>
    <name evidence="1" type="ORF">AVEN_166939_1</name>
</gene>
<evidence type="ECO:0000313" key="1">
    <source>
        <dbReference type="EMBL" id="GBN16120.1"/>
    </source>
</evidence>
<sequence length="81" mass="8582">MGKPNEKWRGSKVGYATSLDIQPLHLDCRTINAEYQDQGGGEGDSLALEESSQARARALKAEGVLGAAGLLPAVLHCMECP</sequence>
<reference evidence="1 2" key="1">
    <citation type="journal article" date="2019" name="Sci. Rep.">
        <title>Orb-weaving spider Araneus ventricosus genome elucidates the spidroin gene catalogue.</title>
        <authorList>
            <person name="Kono N."/>
            <person name="Nakamura H."/>
            <person name="Ohtoshi R."/>
            <person name="Moran D.A.P."/>
            <person name="Shinohara A."/>
            <person name="Yoshida Y."/>
            <person name="Fujiwara M."/>
            <person name="Mori M."/>
            <person name="Tomita M."/>
            <person name="Arakawa K."/>
        </authorList>
    </citation>
    <scope>NUCLEOTIDE SEQUENCE [LARGE SCALE GENOMIC DNA]</scope>
</reference>
<name>A0A4Y2LPU0_ARAVE</name>
<dbReference type="AlphaFoldDB" id="A0A4Y2LPU0"/>
<keyword evidence="2" id="KW-1185">Reference proteome</keyword>
<protein>
    <submittedName>
        <fullName evidence="1">Uncharacterized protein</fullName>
    </submittedName>
</protein>
<comment type="caution">
    <text evidence="1">The sequence shown here is derived from an EMBL/GenBank/DDBJ whole genome shotgun (WGS) entry which is preliminary data.</text>
</comment>
<proteinExistence type="predicted"/>